<dbReference type="EMBL" id="JAARWN010000006">
    <property type="protein sequence ID" value="MBC1936413.1"/>
    <property type="molecule type" value="Genomic_DNA"/>
</dbReference>
<reference evidence="1 2" key="1">
    <citation type="submission" date="2020-03" db="EMBL/GenBank/DDBJ databases">
        <title>Soil Listeria distribution.</title>
        <authorList>
            <person name="Liao J."/>
            <person name="Wiedmann M."/>
        </authorList>
    </citation>
    <scope>NUCLEOTIDE SEQUENCE [LARGE SCALE GENOMIC DNA]</scope>
    <source>
        <strain evidence="1 2">FSL L7-0741</strain>
    </source>
</reference>
<dbReference type="Proteomes" id="UP000535908">
    <property type="component" value="Unassembled WGS sequence"/>
</dbReference>
<dbReference type="RefSeq" id="WP_185526043.1">
    <property type="nucleotide sequence ID" value="NZ_JAARRE010000003.1"/>
</dbReference>
<comment type="caution">
    <text evidence="1">The sequence shown here is derived from an EMBL/GenBank/DDBJ whole genome shotgun (WGS) entry which is preliminary data.</text>
</comment>
<sequence>MALDTGAAAYFYGKTNVTGKVNSSLVGRIEMWVDGVRKNNYAVLESSGTFTINMAGRVPSQITNLRPRMDTLQKNKRYRCYQVDHLHTKKAAFAYPKRRFFH</sequence>
<evidence type="ECO:0000313" key="1">
    <source>
        <dbReference type="EMBL" id="MBC1936413.1"/>
    </source>
</evidence>
<dbReference type="AlphaFoldDB" id="A0A7X1CPW4"/>
<proteinExistence type="predicted"/>
<protein>
    <submittedName>
        <fullName evidence="1">Uncharacterized protein</fullName>
    </submittedName>
</protein>
<evidence type="ECO:0000313" key="2">
    <source>
        <dbReference type="Proteomes" id="UP000535908"/>
    </source>
</evidence>
<gene>
    <name evidence="1" type="ORF">HCA69_08555</name>
</gene>
<name>A0A7X1CPW4_9LIST</name>
<accession>A0A7X1CPW4</accession>
<organism evidence="1 2">
    <name type="scientific">Listeria grandensis</name>
    <dbReference type="NCBI Taxonomy" id="1494963"/>
    <lineage>
        <taxon>Bacteria</taxon>
        <taxon>Bacillati</taxon>
        <taxon>Bacillota</taxon>
        <taxon>Bacilli</taxon>
        <taxon>Bacillales</taxon>
        <taxon>Listeriaceae</taxon>
        <taxon>Listeria</taxon>
    </lineage>
</organism>